<dbReference type="InterPro" id="IPR003439">
    <property type="entry name" value="ABC_transporter-like_ATP-bd"/>
</dbReference>
<evidence type="ECO:0000313" key="10">
    <source>
        <dbReference type="Proteomes" id="UP000187283"/>
    </source>
</evidence>
<evidence type="ECO:0000259" key="7">
    <source>
        <dbReference type="Pfam" id="PF00005"/>
    </source>
</evidence>
<keyword evidence="10" id="KW-1185">Reference proteome</keyword>
<protein>
    <submittedName>
        <fullName evidence="9">ATP-binding cassette sub-family D member 1</fullName>
    </submittedName>
</protein>
<feature type="region of interest" description="Disordered" evidence="6">
    <location>
        <begin position="215"/>
        <end position="238"/>
    </location>
</feature>
<dbReference type="Gene3D" id="3.40.50.300">
    <property type="entry name" value="P-loop containing nucleotide triphosphate hydrolases"/>
    <property type="match status" value="1"/>
</dbReference>
<dbReference type="AlphaFoldDB" id="A0A1R1XXL6"/>
<evidence type="ECO:0000256" key="2">
    <source>
        <dbReference type="ARBA" id="ARBA00022448"/>
    </source>
</evidence>
<evidence type="ECO:0000256" key="6">
    <source>
        <dbReference type="SAM" id="MobiDB-lite"/>
    </source>
</evidence>
<dbReference type="GO" id="GO:0016887">
    <property type="term" value="F:ATP hydrolysis activity"/>
    <property type="evidence" value="ECO:0007669"/>
    <property type="project" value="InterPro"/>
</dbReference>
<dbReference type="InterPro" id="IPR050835">
    <property type="entry name" value="ABC_transporter_sub-D"/>
</dbReference>
<evidence type="ECO:0000256" key="4">
    <source>
        <dbReference type="ARBA" id="ARBA00022989"/>
    </source>
</evidence>
<dbReference type="OrthoDB" id="422637at2759"/>
<evidence type="ECO:0000259" key="8">
    <source>
        <dbReference type="Pfam" id="PF06472"/>
    </source>
</evidence>
<comment type="caution">
    <text evidence="9">The sequence shown here is derived from an EMBL/GenBank/DDBJ whole genome shotgun (WGS) entry which is preliminary data.</text>
</comment>
<reference evidence="9 10" key="1">
    <citation type="submission" date="2017-01" db="EMBL/GenBank/DDBJ databases">
        <authorList>
            <person name="Mah S.A."/>
            <person name="Swanson W.J."/>
            <person name="Moy G.W."/>
            <person name="Vacquier V.D."/>
        </authorList>
    </citation>
    <scope>NUCLEOTIDE SEQUENCE [LARGE SCALE GENOMIC DNA]</scope>
    <source>
        <strain evidence="9 10">GSMNP</strain>
    </source>
</reference>
<dbReference type="GO" id="GO:0006635">
    <property type="term" value="P:fatty acid beta-oxidation"/>
    <property type="evidence" value="ECO:0007669"/>
    <property type="project" value="TreeGrafter"/>
</dbReference>
<dbReference type="PANTHER" id="PTHR11384">
    <property type="entry name" value="ATP-BINDING CASSETTE, SUB-FAMILY D MEMBER"/>
    <property type="match status" value="1"/>
</dbReference>
<keyword evidence="5" id="KW-0472">Membrane</keyword>
<dbReference type="EMBL" id="LSSN01001489">
    <property type="protein sequence ID" value="OMJ19432.1"/>
    <property type="molecule type" value="Genomic_DNA"/>
</dbReference>
<dbReference type="Proteomes" id="UP000187283">
    <property type="component" value="Unassembled WGS sequence"/>
</dbReference>
<evidence type="ECO:0000256" key="1">
    <source>
        <dbReference type="ARBA" id="ARBA00008575"/>
    </source>
</evidence>
<feature type="domain" description="ABC transmembrane type-1" evidence="8">
    <location>
        <begin position="2"/>
        <end position="119"/>
    </location>
</feature>
<dbReference type="PANTHER" id="PTHR11384:SF69">
    <property type="entry name" value="PEROXISOMAL LONG-CHAIN FATTY ACID IMPORT PROTEIN 1"/>
    <property type="match status" value="1"/>
</dbReference>
<dbReference type="STRING" id="133412.A0A1R1XXL6"/>
<keyword evidence="9" id="KW-0067">ATP-binding</keyword>
<dbReference type="InterPro" id="IPR017871">
    <property type="entry name" value="ABC_transporter-like_CS"/>
</dbReference>
<keyword evidence="3" id="KW-0812">Transmembrane</keyword>
<evidence type="ECO:0000313" key="9">
    <source>
        <dbReference type="EMBL" id="OMJ19432.1"/>
    </source>
</evidence>
<keyword evidence="4" id="KW-1133">Transmembrane helix</keyword>
<evidence type="ECO:0000256" key="5">
    <source>
        <dbReference type="ARBA" id="ARBA00023136"/>
    </source>
</evidence>
<dbReference type="InterPro" id="IPR011527">
    <property type="entry name" value="ABC1_TM_dom"/>
</dbReference>
<dbReference type="GO" id="GO:0140359">
    <property type="term" value="F:ABC-type transporter activity"/>
    <property type="evidence" value="ECO:0007669"/>
    <property type="project" value="InterPro"/>
</dbReference>
<dbReference type="Pfam" id="PF00005">
    <property type="entry name" value="ABC_tran"/>
    <property type="match status" value="1"/>
</dbReference>
<dbReference type="InterPro" id="IPR027417">
    <property type="entry name" value="P-loop_NTPase"/>
</dbReference>
<feature type="compositionally biased region" description="Basic and acidic residues" evidence="6">
    <location>
        <begin position="220"/>
        <end position="238"/>
    </location>
</feature>
<comment type="similarity">
    <text evidence="1">Belongs to the ABC transporter superfamily. ABCD family. Peroxisomal fatty acyl CoA transporter (TC 3.A.1.203) subfamily.</text>
</comment>
<evidence type="ECO:0000256" key="3">
    <source>
        <dbReference type="ARBA" id="ARBA00022692"/>
    </source>
</evidence>
<dbReference type="PROSITE" id="PS00211">
    <property type="entry name" value="ABC_TRANSPORTER_1"/>
    <property type="match status" value="1"/>
</dbReference>
<dbReference type="SUPFAM" id="SSF52540">
    <property type="entry name" value="P-loop containing nucleoside triphosphate hydrolases"/>
    <property type="match status" value="1"/>
</dbReference>
<gene>
    <name evidence="9" type="ORF">AYI70_g4747</name>
</gene>
<dbReference type="GO" id="GO:0005778">
    <property type="term" value="C:peroxisomal membrane"/>
    <property type="evidence" value="ECO:0007669"/>
    <property type="project" value="TreeGrafter"/>
</dbReference>
<keyword evidence="9" id="KW-0547">Nucleotide-binding</keyword>
<dbReference type="GO" id="GO:0015910">
    <property type="term" value="P:long-chain fatty acid import into peroxisome"/>
    <property type="evidence" value="ECO:0007669"/>
    <property type="project" value="TreeGrafter"/>
</dbReference>
<keyword evidence="2" id="KW-0813">Transport</keyword>
<organism evidence="9 10">
    <name type="scientific">Smittium culicis</name>
    <dbReference type="NCBI Taxonomy" id="133412"/>
    <lineage>
        <taxon>Eukaryota</taxon>
        <taxon>Fungi</taxon>
        <taxon>Fungi incertae sedis</taxon>
        <taxon>Zoopagomycota</taxon>
        <taxon>Kickxellomycotina</taxon>
        <taxon>Harpellomycetes</taxon>
        <taxon>Harpellales</taxon>
        <taxon>Legeriomycetaceae</taxon>
        <taxon>Smittium</taxon>
    </lineage>
</organism>
<proteinExistence type="inferred from homology"/>
<sequence>MLYRRVGVETLFAISAIIQLSTGMLRALTPPFGALVAQEQKLEGELHFAHARIIENSEEIALWRGHNFERQVVQYRYNKLIQHVNRVFKLHVFYGMIEDFVIKYFWGAAGLLVCAAPVFATRIPSVSEINKSSGSGSFALTPNSGIKMAGDVVGSRAKDFVTNRRILLSASDAVGRIIYMYKEIVLLSGYTLRVSELLQVLEDIDDSKFVKARIGGKTQENPKHDTSNTDTDIGKSDLKESSESKIDLLSARGKIINSDYILFNKVPIYSPTGDVLLKELSFAVFPGMNTLVLGPNGCGKSSMFRILGGLWPVYGGILHRPSVDKIFYLPQRPYMCSGTLRDQVIYPHSKFEMLEEKNITDDDLLRILDIVQLKSIVSREGGWDSVKEWRDCLSGGDMQRIAMARLFYHKPKFAIMDEFRRANEVIRGPGGKTGIAFIYSFDV</sequence>
<dbReference type="GO" id="GO:0005524">
    <property type="term" value="F:ATP binding"/>
    <property type="evidence" value="ECO:0007669"/>
    <property type="project" value="UniProtKB-KW"/>
</dbReference>
<feature type="domain" description="ABC transporter" evidence="7">
    <location>
        <begin position="277"/>
        <end position="418"/>
    </location>
</feature>
<dbReference type="GO" id="GO:0007031">
    <property type="term" value="P:peroxisome organization"/>
    <property type="evidence" value="ECO:0007669"/>
    <property type="project" value="TreeGrafter"/>
</dbReference>
<dbReference type="Pfam" id="PF06472">
    <property type="entry name" value="ABC_membrane_2"/>
    <property type="match status" value="1"/>
</dbReference>
<dbReference type="GO" id="GO:0042760">
    <property type="term" value="P:very long-chain fatty acid catabolic process"/>
    <property type="evidence" value="ECO:0007669"/>
    <property type="project" value="TreeGrafter"/>
</dbReference>
<dbReference type="CDD" id="cd03223">
    <property type="entry name" value="ABCD_peroxisomal_ALDP"/>
    <property type="match status" value="1"/>
</dbReference>
<name>A0A1R1XXL6_9FUNG</name>
<dbReference type="GO" id="GO:0005324">
    <property type="term" value="F:long-chain fatty acid transmembrane transporter activity"/>
    <property type="evidence" value="ECO:0007669"/>
    <property type="project" value="TreeGrafter"/>
</dbReference>
<accession>A0A1R1XXL6</accession>